<feature type="domain" description="Serine hydroxymethyltransferase-like" evidence="13">
    <location>
        <begin position="10"/>
        <end position="386"/>
    </location>
</feature>
<evidence type="ECO:0000256" key="9">
    <source>
        <dbReference type="ARBA" id="ARBA00022679"/>
    </source>
</evidence>
<dbReference type="RefSeq" id="WP_062537697.1">
    <property type="nucleotide sequence ID" value="NZ_DF970243.1"/>
</dbReference>
<dbReference type="PROSITE" id="PS00096">
    <property type="entry name" value="SHMT"/>
    <property type="match status" value="1"/>
</dbReference>
<dbReference type="Proteomes" id="UP000253740">
    <property type="component" value="Unassembled WGS sequence"/>
</dbReference>
<evidence type="ECO:0000256" key="8">
    <source>
        <dbReference type="ARBA" id="ARBA00022605"/>
    </source>
</evidence>
<evidence type="ECO:0000256" key="3">
    <source>
        <dbReference type="ARBA" id="ARBA00004496"/>
    </source>
</evidence>
<comment type="subcellular location">
    <subcellularLocation>
        <location evidence="3 11">Cytoplasm</location>
    </subcellularLocation>
</comment>
<keyword evidence="16" id="KW-1185">Reference proteome</keyword>
<dbReference type="UniPathway" id="UPA00288">
    <property type="reaction ID" value="UER01023"/>
</dbReference>
<dbReference type="GO" id="GO:0004372">
    <property type="term" value="F:glycine hydroxymethyltransferase activity"/>
    <property type="evidence" value="ECO:0007669"/>
    <property type="project" value="UniProtKB-UniRule"/>
</dbReference>
<evidence type="ECO:0000313" key="14">
    <source>
        <dbReference type="EMBL" id="GAN44885.1"/>
    </source>
</evidence>
<keyword evidence="8 11" id="KW-0028">Amino-acid biosynthesis</keyword>
<feature type="modified residue" description="N6-(pyridoxal phosphate)lysine" evidence="11 12">
    <location>
        <position position="229"/>
    </location>
</feature>
<keyword evidence="15" id="KW-0489">Methyltransferase</keyword>
<comment type="catalytic activity">
    <reaction evidence="1 11">
        <text>(6R)-5,10-methylene-5,6,7,8-tetrahydrofolate + glycine + H2O = (6S)-5,6,7,8-tetrahydrofolate + L-serine</text>
        <dbReference type="Rhea" id="RHEA:15481"/>
        <dbReference type="ChEBI" id="CHEBI:15377"/>
        <dbReference type="ChEBI" id="CHEBI:15636"/>
        <dbReference type="ChEBI" id="CHEBI:33384"/>
        <dbReference type="ChEBI" id="CHEBI:57305"/>
        <dbReference type="ChEBI" id="CHEBI:57453"/>
        <dbReference type="EC" id="2.1.2.1"/>
    </reaction>
</comment>
<dbReference type="GO" id="GO:0035999">
    <property type="term" value="P:tetrahydrofolate interconversion"/>
    <property type="evidence" value="ECO:0007669"/>
    <property type="project" value="UniProtKB-UniRule"/>
</dbReference>
<sequence>MFSSSMRIAGYDDELAQAIAAEARRQEDHVELIASENYASPRVLEAQGSVLTNKYAEGYPGKRYYGGCEYVDAAERLAIERVKRLFDCDYANVQPHSGSQANQAVYFALLEPGDTILGMSLAHGGHLTHGAKVNLSGKILHAVQYGVNADGVVDYAEVERLALEHKPKMIVAGFSAYSQVMDWARFRAIADKVGAYLFVDMAHVAGLVAAGVYPSPLPHAHVVTSTTHKTLRGPRGGIILAKNAGEEIEKKLQSIVFPGIQGGPLMHVIAAKAVAFKEALEPEFKTYQQQVVKNAKAMAAAFIARGYKIVSGGTENHLMLIDLIGRGVTGKDAEAALGRAHITVNKNAVPNDPQKPFVTSGLRVGTPAVTTRGYQEADVAELANWMCDVLDAPNDESVIAAVRAKVTAQCRKFPVYG</sequence>
<dbReference type="InterPro" id="IPR015424">
    <property type="entry name" value="PyrdxlP-dep_Trfase"/>
</dbReference>
<evidence type="ECO:0000256" key="11">
    <source>
        <dbReference type="HAMAP-Rule" id="MF_00051"/>
    </source>
</evidence>
<protein>
    <recommendedName>
        <fullName evidence="11">Serine hydroxymethyltransferase</fullName>
        <shortName evidence="11">SHMT</shortName>
        <shortName evidence="11">Serine methylase</shortName>
        <ecNumber evidence="11">2.1.2.1</ecNumber>
    </recommendedName>
</protein>
<reference evidence="14" key="1">
    <citation type="submission" date="2015-03" db="EMBL/GenBank/DDBJ databases">
        <title>Draft genome sequence of Mizugakiibacter sediminis skMP5.</title>
        <authorList>
            <person name="Watanabe T."/>
            <person name="Kojima H."/>
            <person name="Fukui M."/>
        </authorList>
    </citation>
    <scope>NUCLEOTIDE SEQUENCE</scope>
    <source>
        <strain evidence="14">SkMP5</strain>
    </source>
</reference>
<evidence type="ECO:0000313" key="16">
    <source>
        <dbReference type="Proteomes" id="UP000253740"/>
    </source>
</evidence>
<proteinExistence type="inferred from homology"/>
<name>A0A0K8QQG8_9GAMM</name>
<comment type="subunit">
    <text evidence="5 11">Homodimer.</text>
</comment>
<feature type="binding site" evidence="11">
    <location>
        <begin position="125"/>
        <end position="127"/>
    </location>
    <ligand>
        <name>(6S)-5,6,7,8-tetrahydrofolate</name>
        <dbReference type="ChEBI" id="CHEBI:57453"/>
    </ligand>
</feature>
<comment type="similarity">
    <text evidence="4 11">Belongs to the SHMT family.</text>
</comment>
<keyword evidence="9 11" id="KW-0808">Transferase</keyword>
<dbReference type="AlphaFoldDB" id="A0A0K8QQG8"/>
<reference evidence="15" key="2">
    <citation type="submission" date="2015-08" db="EMBL/GenBank/DDBJ databases">
        <title>Complete DNA Sequence of Pseudomonas syringae pv. actinidiae, the Causal Agent of Kiwifruit Canker Disease.</title>
        <authorList>
            <person name="Rikkerink E.H.A."/>
            <person name="Fineran P.C."/>
        </authorList>
    </citation>
    <scope>NUCLEOTIDE SEQUENCE</scope>
    <source>
        <strain evidence="15">SkMP5</strain>
    </source>
</reference>
<comment type="function">
    <text evidence="11">Catalyzes the reversible interconversion of serine and glycine with tetrahydrofolate (THF) serving as the one-carbon carrier. This reaction serves as the major source of one-carbon groups required for the biosynthesis of purines, thymidylate, methionine, and other important biomolecules. Also exhibits THF-independent aldolase activity toward beta-hydroxyamino acids, producing glycine and aldehydes, via a retro-aldol mechanism.</text>
</comment>
<dbReference type="SUPFAM" id="SSF53383">
    <property type="entry name" value="PLP-dependent transferases"/>
    <property type="match status" value="1"/>
</dbReference>
<dbReference type="InterPro" id="IPR019798">
    <property type="entry name" value="Ser_HO-MeTrfase_PLP_BS"/>
</dbReference>
<dbReference type="InterPro" id="IPR015422">
    <property type="entry name" value="PyrdxlP-dep_Trfase_small"/>
</dbReference>
<dbReference type="Pfam" id="PF00464">
    <property type="entry name" value="SHMT"/>
    <property type="match status" value="1"/>
</dbReference>
<dbReference type="STRING" id="1475481.GCA_000953855_02510"/>
<keyword evidence="6 11" id="KW-0963">Cytoplasm</keyword>
<evidence type="ECO:0000256" key="4">
    <source>
        <dbReference type="ARBA" id="ARBA00006376"/>
    </source>
</evidence>
<dbReference type="GO" id="GO:0030170">
    <property type="term" value="F:pyridoxal phosphate binding"/>
    <property type="evidence" value="ECO:0007669"/>
    <property type="project" value="UniProtKB-UniRule"/>
</dbReference>
<dbReference type="InterPro" id="IPR039429">
    <property type="entry name" value="SHMT-like_dom"/>
</dbReference>
<evidence type="ECO:0000256" key="10">
    <source>
        <dbReference type="ARBA" id="ARBA00022898"/>
    </source>
</evidence>
<accession>A0A0K8QQG8</accession>
<keyword evidence="10 11" id="KW-0663">Pyridoxal phosphate</keyword>
<dbReference type="Gene3D" id="3.90.1150.10">
    <property type="entry name" value="Aspartate Aminotransferase, domain 1"/>
    <property type="match status" value="1"/>
</dbReference>
<keyword evidence="7 11" id="KW-0554">One-carbon metabolism</keyword>
<evidence type="ECO:0000256" key="12">
    <source>
        <dbReference type="PIRSR" id="PIRSR000412-50"/>
    </source>
</evidence>
<evidence type="ECO:0000256" key="5">
    <source>
        <dbReference type="ARBA" id="ARBA00011738"/>
    </source>
</evidence>
<dbReference type="GO" id="GO:0008168">
    <property type="term" value="F:methyltransferase activity"/>
    <property type="evidence" value="ECO:0007669"/>
    <property type="project" value="UniProtKB-KW"/>
</dbReference>
<dbReference type="UniPathway" id="UPA00193"/>
<gene>
    <name evidence="11" type="primary">glyA</name>
    <name evidence="14" type="ORF">MBSD_1421</name>
    <name evidence="15" type="ORF">MBSD_n2461</name>
</gene>
<evidence type="ECO:0000256" key="7">
    <source>
        <dbReference type="ARBA" id="ARBA00022563"/>
    </source>
</evidence>
<feature type="binding site" evidence="11">
    <location>
        <position position="246"/>
    </location>
    <ligand>
        <name>(6S)-5,6,7,8-tetrahydrofolate</name>
        <dbReference type="ChEBI" id="CHEBI:57453"/>
    </ligand>
</feature>
<dbReference type="OrthoDB" id="9803846at2"/>
<evidence type="ECO:0000256" key="6">
    <source>
        <dbReference type="ARBA" id="ARBA00022490"/>
    </source>
</evidence>
<evidence type="ECO:0000256" key="1">
    <source>
        <dbReference type="ARBA" id="ARBA00001528"/>
    </source>
</evidence>
<evidence type="ECO:0000256" key="2">
    <source>
        <dbReference type="ARBA" id="ARBA00001933"/>
    </source>
</evidence>
<dbReference type="EMBL" id="DF952378">
    <property type="protein sequence ID" value="GAN44885.1"/>
    <property type="molecule type" value="Genomic_DNA"/>
</dbReference>
<dbReference type="HAMAP" id="MF_00051">
    <property type="entry name" value="SHMT"/>
    <property type="match status" value="1"/>
</dbReference>
<evidence type="ECO:0000313" key="15">
    <source>
        <dbReference type="EMBL" id="GAP67145.1"/>
    </source>
</evidence>
<dbReference type="PANTHER" id="PTHR11680:SF50">
    <property type="entry name" value="SERINE HYDROXYMETHYLTRANSFERASE"/>
    <property type="match status" value="1"/>
</dbReference>
<dbReference type="GO" id="GO:0005829">
    <property type="term" value="C:cytosol"/>
    <property type="evidence" value="ECO:0007669"/>
    <property type="project" value="TreeGrafter"/>
</dbReference>
<dbReference type="PANTHER" id="PTHR11680">
    <property type="entry name" value="SERINE HYDROXYMETHYLTRANSFERASE"/>
    <property type="match status" value="1"/>
</dbReference>
<feature type="binding site" evidence="11">
    <location>
        <position position="121"/>
    </location>
    <ligand>
        <name>(6S)-5,6,7,8-tetrahydrofolate</name>
        <dbReference type="ChEBI" id="CHEBI:57453"/>
    </ligand>
</feature>
<dbReference type="GO" id="GO:0032259">
    <property type="term" value="P:methylation"/>
    <property type="evidence" value="ECO:0007669"/>
    <property type="project" value="UniProtKB-KW"/>
</dbReference>
<dbReference type="NCBIfam" id="NF000586">
    <property type="entry name" value="PRK00011.1"/>
    <property type="match status" value="1"/>
</dbReference>
<dbReference type="InterPro" id="IPR015421">
    <property type="entry name" value="PyrdxlP-dep_Trfase_major"/>
</dbReference>
<dbReference type="GO" id="GO:0019264">
    <property type="term" value="P:glycine biosynthetic process from serine"/>
    <property type="evidence" value="ECO:0007669"/>
    <property type="project" value="UniProtKB-UniRule"/>
</dbReference>
<feature type="site" description="Plays an important role in substrate specificity" evidence="11">
    <location>
        <position position="228"/>
    </location>
</feature>
<dbReference type="HOGENOM" id="CLU_022477_2_1_6"/>
<organism evidence="15">
    <name type="scientific">Mizugakiibacter sediminis</name>
    <dbReference type="NCBI Taxonomy" id="1475481"/>
    <lineage>
        <taxon>Bacteria</taxon>
        <taxon>Pseudomonadati</taxon>
        <taxon>Pseudomonadota</taxon>
        <taxon>Gammaproteobacteria</taxon>
        <taxon>Lysobacterales</taxon>
        <taxon>Rhodanobacteraceae</taxon>
        <taxon>Mizugakiibacter</taxon>
    </lineage>
</organism>
<dbReference type="FunFam" id="3.90.1150.10:FF:000003">
    <property type="entry name" value="Serine hydroxymethyltransferase"/>
    <property type="match status" value="1"/>
</dbReference>
<dbReference type="EC" id="2.1.2.1" evidence="11"/>
<comment type="pathway">
    <text evidence="11">Amino-acid biosynthesis; glycine biosynthesis; glycine from L-serine: step 1/1.</text>
</comment>
<dbReference type="PIRSF" id="PIRSF000412">
    <property type="entry name" value="SHMT"/>
    <property type="match status" value="1"/>
</dbReference>
<comment type="pathway">
    <text evidence="11">One-carbon metabolism; tetrahydrofolate interconversion.</text>
</comment>
<dbReference type="EMBL" id="DF970243">
    <property type="protein sequence ID" value="GAP67145.1"/>
    <property type="molecule type" value="Genomic_DNA"/>
</dbReference>
<evidence type="ECO:0000259" key="13">
    <source>
        <dbReference type="Pfam" id="PF00464"/>
    </source>
</evidence>
<comment type="caution">
    <text evidence="11">Lacks conserved residue(s) required for the propagation of feature annotation.</text>
</comment>
<dbReference type="Gene3D" id="3.40.640.10">
    <property type="entry name" value="Type I PLP-dependent aspartate aminotransferase-like (Major domain)"/>
    <property type="match status" value="1"/>
</dbReference>
<dbReference type="FunFam" id="3.40.640.10:FF:000001">
    <property type="entry name" value="Serine hydroxymethyltransferase"/>
    <property type="match status" value="1"/>
</dbReference>
<dbReference type="CDD" id="cd00378">
    <property type="entry name" value="SHMT"/>
    <property type="match status" value="1"/>
</dbReference>
<dbReference type="InterPro" id="IPR001085">
    <property type="entry name" value="Ser_HO-MeTrfase"/>
</dbReference>
<dbReference type="InterPro" id="IPR049943">
    <property type="entry name" value="Ser_HO-MeTrfase-like"/>
</dbReference>
<comment type="cofactor">
    <cofactor evidence="2 11 12">
        <name>pyridoxal 5'-phosphate</name>
        <dbReference type="ChEBI" id="CHEBI:597326"/>
    </cofactor>
</comment>